<keyword evidence="2" id="KW-0732">Signal</keyword>
<proteinExistence type="predicted"/>
<organism evidence="3 4">
    <name type="scientific">Puccinia coronata f. sp. avenae</name>
    <dbReference type="NCBI Taxonomy" id="200324"/>
    <lineage>
        <taxon>Eukaryota</taxon>
        <taxon>Fungi</taxon>
        <taxon>Dikarya</taxon>
        <taxon>Basidiomycota</taxon>
        <taxon>Pucciniomycotina</taxon>
        <taxon>Pucciniomycetes</taxon>
        <taxon>Pucciniales</taxon>
        <taxon>Pucciniaceae</taxon>
        <taxon>Puccinia</taxon>
    </lineage>
</organism>
<sequence>MAERGSIPDSVMFRFTTQLILLCAMLRSLVSAVPFTPDGEPRIISGPRNPIASIRRPQGCIRPPLDIDMDGVNTRSATGAIRSSAN</sequence>
<protein>
    <recommendedName>
        <fullName evidence="5">Secreted protein</fullName>
    </recommendedName>
</protein>
<accession>A0A2N5W4M0</accession>
<name>A0A2N5W4M0_9BASI</name>
<evidence type="ECO:0000313" key="3">
    <source>
        <dbReference type="EMBL" id="PLW57181.1"/>
    </source>
</evidence>
<evidence type="ECO:0000256" key="2">
    <source>
        <dbReference type="SAM" id="SignalP"/>
    </source>
</evidence>
<feature type="region of interest" description="Disordered" evidence="1">
    <location>
        <begin position="65"/>
        <end position="86"/>
    </location>
</feature>
<reference evidence="3 4" key="1">
    <citation type="submission" date="2017-11" db="EMBL/GenBank/DDBJ databases">
        <title>De novo assembly and phasing of dikaryotic genomes from two isolates of Puccinia coronata f. sp. avenae, the causal agent of oat crown rust.</title>
        <authorList>
            <person name="Miller M.E."/>
            <person name="Zhang Y."/>
            <person name="Omidvar V."/>
            <person name="Sperschneider J."/>
            <person name="Schwessinger B."/>
            <person name="Raley C."/>
            <person name="Palmer J.M."/>
            <person name="Garnica D."/>
            <person name="Upadhyaya N."/>
            <person name="Rathjen J."/>
            <person name="Taylor J.M."/>
            <person name="Park R.F."/>
            <person name="Dodds P.N."/>
            <person name="Hirsch C.D."/>
            <person name="Kianian S.F."/>
            <person name="Figueroa M."/>
        </authorList>
    </citation>
    <scope>NUCLEOTIDE SEQUENCE [LARGE SCALE GENOMIC DNA]</scope>
    <source>
        <strain evidence="3">12NC29</strain>
    </source>
</reference>
<comment type="caution">
    <text evidence="3">The sequence shown here is derived from an EMBL/GenBank/DDBJ whole genome shotgun (WGS) entry which is preliminary data.</text>
</comment>
<dbReference type="AlphaFoldDB" id="A0A2N5W4M0"/>
<gene>
    <name evidence="3" type="ORF">PCANC_03125</name>
</gene>
<feature type="signal peptide" evidence="2">
    <location>
        <begin position="1"/>
        <end position="32"/>
    </location>
</feature>
<feature type="chain" id="PRO_5014917925" description="Secreted protein" evidence="2">
    <location>
        <begin position="33"/>
        <end position="86"/>
    </location>
</feature>
<evidence type="ECO:0008006" key="5">
    <source>
        <dbReference type="Google" id="ProtNLM"/>
    </source>
</evidence>
<evidence type="ECO:0000256" key="1">
    <source>
        <dbReference type="SAM" id="MobiDB-lite"/>
    </source>
</evidence>
<keyword evidence="4" id="KW-1185">Reference proteome</keyword>
<feature type="compositionally biased region" description="Polar residues" evidence="1">
    <location>
        <begin position="73"/>
        <end position="86"/>
    </location>
</feature>
<evidence type="ECO:0000313" key="4">
    <source>
        <dbReference type="Proteomes" id="UP000235388"/>
    </source>
</evidence>
<dbReference type="EMBL" id="PGCJ01000013">
    <property type="protein sequence ID" value="PLW57181.1"/>
    <property type="molecule type" value="Genomic_DNA"/>
</dbReference>
<dbReference type="Proteomes" id="UP000235388">
    <property type="component" value="Unassembled WGS sequence"/>
</dbReference>